<comment type="caution">
    <text evidence="1">The sequence shown here is derived from an EMBL/GenBank/DDBJ whole genome shotgun (WGS) entry which is preliminary data.</text>
</comment>
<protein>
    <submittedName>
        <fullName evidence="1">Uncharacterized protein</fullName>
    </submittedName>
</protein>
<proteinExistence type="predicted"/>
<dbReference type="EMBL" id="LAZR01021220">
    <property type="protein sequence ID" value="KKL86073.1"/>
    <property type="molecule type" value="Genomic_DNA"/>
</dbReference>
<gene>
    <name evidence="1" type="ORF">LCGC14_1948350</name>
</gene>
<accession>A0A0F9FIH0</accession>
<feature type="non-terminal residue" evidence="1">
    <location>
        <position position="94"/>
    </location>
</feature>
<organism evidence="1">
    <name type="scientific">marine sediment metagenome</name>
    <dbReference type="NCBI Taxonomy" id="412755"/>
    <lineage>
        <taxon>unclassified sequences</taxon>
        <taxon>metagenomes</taxon>
        <taxon>ecological metagenomes</taxon>
    </lineage>
</organism>
<name>A0A0F9FIH0_9ZZZZ</name>
<sequence length="94" mass="10657">MALHRTVENYRHYHEGDIGRLPMQEDAFMWRMHRTAGVRKDGPWMWALSGIVTPTFKTSPFSLDRQSLLSVCHVLAGRIVSGANCKDRPAAATF</sequence>
<dbReference type="AlphaFoldDB" id="A0A0F9FIH0"/>
<reference evidence="1" key="1">
    <citation type="journal article" date="2015" name="Nature">
        <title>Complex archaea that bridge the gap between prokaryotes and eukaryotes.</title>
        <authorList>
            <person name="Spang A."/>
            <person name="Saw J.H."/>
            <person name="Jorgensen S.L."/>
            <person name="Zaremba-Niedzwiedzka K."/>
            <person name="Martijn J."/>
            <person name="Lind A.E."/>
            <person name="van Eijk R."/>
            <person name="Schleper C."/>
            <person name="Guy L."/>
            <person name="Ettema T.J."/>
        </authorList>
    </citation>
    <scope>NUCLEOTIDE SEQUENCE</scope>
</reference>
<evidence type="ECO:0000313" key="1">
    <source>
        <dbReference type="EMBL" id="KKL86073.1"/>
    </source>
</evidence>